<dbReference type="GO" id="GO:0019221">
    <property type="term" value="P:cytokine-mediated signaling pathway"/>
    <property type="evidence" value="ECO:0000318"/>
    <property type="project" value="GO_Central"/>
</dbReference>
<dbReference type="PANTHER" id="PTHR45807">
    <property type="entry name" value="TYROSINE-PROTEIN KINASE HOPSCOTCH"/>
    <property type="match status" value="1"/>
</dbReference>
<organism evidence="2 3">
    <name type="scientific">Ciona intestinalis</name>
    <name type="common">Transparent sea squirt</name>
    <name type="synonym">Ascidia intestinalis</name>
    <dbReference type="NCBI Taxonomy" id="7719"/>
    <lineage>
        <taxon>Eukaryota</taxon>
        <taxon>Metazoa</taxon>
        <taxon>Chordata</taxon>
        <taxon>Tunicata</taxon>
        <taxon>Ascidiacea</taxon>
        <taxon>Phlebobranchia</taxon>
        <taxon>Cionidae</taxon>
        <taxon>Ciona</taxon>
    </lineage>
</organism>
<evidence type="ECO:0000313" key="2">
    <source>
        <dbReference type="Ensembl" id="ENSCINP00000024427.2"/>
    </source>
</evidence>
<dbReference type="GO" id="GO:0030154">
    <property type="term" value="P:cell differentiation"/>
    <property type="evidence" value="ECO:0000318"/>
    <property type="project" value="GO_Central"/>
</dbReference>
<feature type="domain" description="Protein kinase" evidence="1">
    <location>
        <begin position="178"/>
        <end position="484"/>
    </location>
</feature>
<dbReference type="GO" id="GO:0005524">
    <property type="term" value="F:ATP binding"/>
    <property type="evidence" value="ECO:0007669"/>
    <property type="project" value="InterPro"/>
</dbReference>
<reference evidence="3" key="1">
    <citation type="journal article" date="2002" name="Science">
        <title>The draft genome of Ciona intestinalis: insights into chordate and vertebrate origins.</title>
        <authorList>
            <person name="Dehal P."/>
            <person name="Satou Y."/>
            <person name="Campbell R.K."/>
            <person name="Chapman J."/>
            <person name="Degnan B."/>
            <person name="De Tomaso A."/>
            <person name="Davidson B."/>
            <person name="Di Gregorio A."/>
            <person name="Gelpke M."/>
            <person name="Goodstein D.M."/>
            <person name="Harafuji N."/>
            <person name="Hastings K.E."/>
            <person name="Ho I."/>
            <person name="Hotta K."/>
            <person name="Huang W."/>
            <person name="Kawashima T."/>
            <person name="Lemaire P."/>
            <person name="Martinez D."/>
            <person name="Meinertzhagen I.A."/>
            <person name="Necula S."/>
            <person name="Nonaka M."/>
            <person name="Putnam N."/>
            <person name="Rash S."/>
            <person name="Saiga H."/>
            <person name="Satake M."/>
            <person name="Terry A."/>
            <person name="Yamada L."/>
            <person name="Wang H.G."/>
            <person name="Awazu S."/>
            <person name="Azumi K."/>
            <person name="Boore J."/>
            <person name="Branno M."/>
            <person name="Chin-Bow S."/>
            <person name="DeSantis R."/>
            <person name="Doyle S."/>
            <person name="Francino P."/>
            <person name="Keys D.N."/>
            <person name="Haga S."/>
            <person name="Hayashi H."/>
            <person name="Hino K."/>
            <person name="Imai K.S."/>
            <person name="Inaba K."/>
            <person name="Kano S."/>
            <person name="Kobayashi K."/>
            <person name="Kobayashi M."/>
            <person name="Lee B.I."/>
            <person name="Makabe K.W."/>
            <person name="Manohar C."/>
            <person name="Matassi G."/>
            <person name="Medina M."/>
            <person name="Mochizuki Y."/>
            <person name="Mount S."/>
            <person name="Morishita T."/>
            <person name="Miura S."/>
            <person name="Nakayama A."/>
            <person name="Nishizaka S."/>
            <person name="Nomoto H."/>
            <person name="Ohta F."/>
            <person name="Oishi K."/>
            <person name="Rigoutsos I."/>
            <person name="Sano M."/>
            <person name="Sasaki A."/>
            <person name="Sasakura Y."/>
            <person name="Shoguchi E."/>
            <person name="Shin-i T."/>
            <person name="Spagnuolo A."/>
            <person name="Stainier D."/>
            <person name="Suzuki M.M."/>
            <person name="Tassy O."/>
            <person name="Takatori N."/>
            <person name="Tokuoka M."/>
            <person name="Yagi K."/>
            <person name="Yoshizaki F."/>
            <person name="Wada S."/>
            <person name="Zhang C."/>
            <person name="Hyatt P.D."/>
            <person name="Larimer F."/>
            <person name="Detter C."/>
            <person name="Doggett N."/>
            <person name="Glavina T."/>
            <person name="Hawkins T."/>
            <person name="Richardson P."/>
            <person name="Lucas S."/>
            <person name="Kohara Y."/>
            <person name="Levine M."/>
            <person name="Satoh N."/>
            <person name="Rokhsar D.S."/>
        </authorList>
    </citation>
    <scope>NUCLEOTIDE SEQUENCE [LARGE SCALE GENOMIC DNA]</scope>
</reference>
<dbReference type="AlphaFoldDB" id="F6SFE9"/>
<dbReference type="InterPro" id="IPR008266">
    <property type="entry name" value="Tyr_kinase_AS"/>
</dbReference>
<evidence type="ECO:0000259" key="1">
    <source>
        <dbReference type="PROSITE" id="PS50011"/>
    </source>
</evidence>
<dbReference type="InterPro" id="IPR020635">
    <property type="entry name" value="Tyr_kinase_cat_dom"/>
</dbReference>
<dbReference type="PANTHER" id="PTHR45807:SF7">
    <property type="entry name" value="TYROSINE-PROTEIN KINASE HOPSCOTCH"/>
    <property type="match status" value="1"/>
</dbReference>
<dbReference type="GO" id="GO:0016020">
    <property type="term" value="C:membrane"/>
    <property type="evidence" value="ECO:0007669"/>
    <property type="project" value="InterPro"/>
</dbReference>
<dbReference type="EMBL" id="EAAA01002664">
    <property type="status" value="NOT_ANNOTATED_CDS"/>
    <property type="molecule type" value="Genomic_DNA"/>
</dbReference>
<dbReference type="PROSITE" id="PS50011">
    <property type="entry name" value="PROTEIN_KINASE_DOM"/>
    <property type="match status" value="2"/>
</dbReference>
<dbReference type="SMART" id="SM00219">
    <property type="entry name" value="TyrKc"/>
    <property type="match status" value="1"/>
</dbReference>
<dbReference type="InterPro" id="IPR001245">
    <property type="entry name" value="Ser-Thr/Tyr_kinase_cat_dom"/>
</dbReference>
<evidence type="ECO:0000313" key="3">
    <source>
        <dbReference type="Proteomes" id="UP000008144"/>
    </source>
</evidence>
<dbReference type="InterPro" id="IPR016251">
    <property type="entry name" value="Tyr_kinase_non-rcpt_Jak/Tyk2"/>
</dbReference>
<dbReference type="GeneTree" id="ENSGT00940000167610"/>
<reference evidence="2" key="3">
    <citation type="submission" date="2025-08" db="UniProtKB">
        <authorList>
            <consortium name="Ensembl"/>
        </authorList>
    </citation>
    <scope>IDENTIFICATION</scope>
</reference>
<proteinExistence type="predicted"/>
<dbReference type="GO" id="GO:0035556">
    <property type="term" value="P:intracellular signal transduction"/>
    <property type="evidence" value="ECO:0000318"/>
    <property type="project" value="GO_Central"/>
</dbReference>
<name>F6SFE9_CIOIN</name>
<dbReference type="STRING" id="7719.ENSCINP00000024427"/>
<dbReference type="InParanoid" id="F6SFE9"/>
<dbReference type="Ensembl" id="ENSCINT00000024673.2">
    <property type="protein sequence ID" value="ENSCINP00000024427.2"/>
    <property type="gene ID" value="ENSCING00000013263.2"/>
</dbReference>
<dbReference type="SUPFAM" id="SSF56112">
    <property type="entry name" value="Protein kinase-like (PK-like)"/>
    <property type="match status" value="2"/>
</dbReference>
<dbReference type="PRINTS" id="PR01823">
    <property type="entry name" value="JANUSKINASE"/>
</dbReference>
<dbReference type="Gene3D" id="1.10.510.10">
    <property type="entry name" value="Transferase(Phosphotransferase) domain 1"/>
    <property type="match status" value="2"/>
</dbReference>
<dbReference type="GO" id="GO:0005126">
    <property type="term" value="F:cytokine receptor binding"/>
    <property type="evidence" value="ECO:0000318"/>
    <property type="project" value="GO_Central"/>
</dbReference>
<feature type="domain" description="Protein kinase" evidence="1">
    <location>
        <begin position="528"/>
        <end position="807"/>
    </location>
</feature>
<dbReference type="HOGENOM" id="CLU_348708_0_0_1"/>
<accession>F6SFE9</accession>
<dbReference type="GO" id="GO:0005829">
    <property type="term" value="C:cytosol"/>
    <property type="evidence" value="ECO:0000318"/>
    <property type="project" value="GO_Central"/>
</dbReference>
<dbReference type="InterPro" id="IPR011009">
    <property type="entry name" value="Kinase-like_dom_sf"/>
</dbReference>
<dbReference type="GO" id="GO:0007259">
    <property type="term" value="P:cell surface receptor signaling pathway via JAK-STAT"/>
    <property type="evidence" value="ECO:0000318"/>
    <property type="project" value="GO_Central"/>
</dbReference>
<dbReference type="InterPro" id="IPR000719">
    <property type="entry name" value="Prot_kinase_dom"/>
</dbReference>
<dbReference type="Pfam" id="PF07714">
    <property type="entry name" value="PK_Tyr_Ser-Thr"/>
    <property type="match status" value="2"/>
</dbReference>
<reference evidence="2" key="2">
    <citation type="journal article" date="2008" name="Genome Biol.">
        <title>Improved genome assembly and evidence-based global gene model set for the chordate Ciona intestinalis: new insight into intron and operon populations.</title>
        <authorList>
            <person name="Satou Y."/>
            <person name="Mineta K."/>
            <person name="Ogasawara M."/>
            <person name="Sasakura Y."/>
            <person name="Shoguchi E."/>
            <person name="Ueno K."/>
            <person name="Yamada L."/>
            <person name="Matsumoto J."/>
            <person name="Wasserscheid J."/>
            <person name="Dewar K."/>
            <person name="Wiley G.B."/>
            <person name="Macmil S.L."/>
            <person name="Roe B.A."/>
            <person name="Zeller R.W."/>
            <person name="Hastings K.E."/>
            <person name="Lemaire P."/>
            <person name="Lindquist E."/>
            <person name="Endo T."/>
            <person name="Hotta K."/>
            <person name="Inaba K."/>
        </authorList>
    </citation>
    <scope>NUCLEOTIDE SEQUENCE [LARGE SCALE GENOMIC DNA]</scope>
    <source>
        <strain evidence="2">wild type</strain>
    </source>
</reference>
<reference evidence="2" key="4">
    <citation type="submission" date="2025-09" db="UniProtKB">
        <authorList>
            <consortium name="Ensembl"/>
        </authorList>
    </citation>
    <scope>IDENTIFICATION</scope>
</reference>
<dbReference type="Proteomes" id="UP000008144">
    <property type="component" value="Chromosome 8"/>
</dbReference>
<dbReference type="PRINTS" id="PR00109">
    <property type="entry name" value="TYRKINASE"/>
</dbReference>
<dbReference type="InterPro" id="IPR051286">
    <property type="entry name" value="JAK"/>
</dbReference>
<dbReference type="OMA" id="ECWANDS"/>
<keyword evidence="3" id="KW-1185">Reference proteome</keyword>
<dbReference type="PROSITE" id="PS00109">
    <property type="entry name" value="PROTEIN_KINASE_TYR"/>
    <property type="match status" value="1"/>
</dbReference>
<sequence>SKTSPTVYLSNLQGKHEELHFSSMAEALSFTSCVDGYYQVLVDPTHYLCRDVVSNMRLMYARLHCFTNISETRLKEYVSFQPTPLHQCCLLRRCNTEFESFYLSLWQQLQTDKTFHFKIHRGENKLFGIFGLGASYTFQNVEELLVALDKNEVCEDIKTDVFMKHRIYPSIQGKQLHFLIISTWKTWNLGQIWPTILILIINRRYKFKTMLYPTKHTHSYIHVYKPTNKLVMVRTLNEMDLYSNQRKDLLNESYQESLKILSKCGNHIHVITWFGNSSANKEVLEYSNFGSVTAYMFKRAKEIVATSATWLMQVIYQLTHIMNYLEERNLPHGRICGERLHLFREDPWIKLADPEVQVDLDETKQNNPKIVPNLLPPWLPCEFSEMCSTTTQWKPTLAGDKWSFAVTVCEILMAAADFKIDYDLPQISDVQKNCYMQSNPAPIHGWLNGIGKTSLATLLRRCWDKFPPKRPSFRIILQTVSRILRSGESEKYETVVSNTGNAIFGHRKIEIIFSIEFPQEFIFRDKDLTFRQLLGEGQFGTVSLHQYCPSETASSSGHSTFAVKRFKPGENKFQSHVEIIRELQTMISLKHEYVVELKGIALPSNGIVMEYLPIGSLYNYMINRKKRKAPFKSITGDLYRYLYQIAQGMVVLQELRIIHRDLAARNILLAADSNSNKMKAKISDFGLSRSLPSHQEEYFDAQIPLLPIKWLSPECYRNENPQFNLQSDVWGYGVTAYEILDNIPDTLYEMQRDELVKRINMGWKWPKPKACLDDHAWMYKMMLKCWHMKPEERITFPEIVRCFQKYKTE</sequence>
<dbReference type="GO" id="GO:0004715">
    <property type="term" value="F:non-membrane spanning protein tyrosine kinase activity"/>
    <property type="evidence" value="ECO:0000318"/>
    <property type="project" value="GO_Central"/>
</dbReference>
<protein>
    <recommendedName>
        <fullName evidence="1">Protein kinase domain-containing protein</fullName>
    </recommendedName>
</protein>